<dbReference type="RefSeq" id="WP_089758666.1">
    <property type="nucleotide sequence ID" value="NZ_FNGO01000004.1"/>
</dbReference>
<keyword evidence="9 14" id="KW-0694">RNA-binding</keyword>
<dbReference type="SUPFAM" id="SSF50447">
    <property type="entry name" value="Translation proteins"/>
    <property type="match status" value="1"/>
</dbReference>
<dbReference type="GO" id="GO:0008270">
    <property type="term" value="F:zinc ion binding"/>
    <property type="evidence" value="ECO:0007669"/>
    <property type="project" value="UniProtKB-UniRule"/>
</dbReference>
<keyword evidence="3 14" id="KW-0820">tRNA-binding</keyword>
<dbReference type="Pfam" id="PF07973">
    <property type="entry name" value="tRNA_SAD"/>
    <property type="match status" value="1"/>
</dbReference>
<dbReference type="Gene3D" id="3.30.930.10">
    <property type="entry name" value="Bira Bifunctional Protein, Domain 2"/>
    <property type="match status" value="1"/>
</dbReference>
<keyword evidence="7 14" id="KW-0862">Zinc</keyword>
<dbReference type="GO" id="GO:0006419">
    <property type="term" value="P:alanyl-tRNA aminoacylation"/>
    <property type="evidence" value="ECO:0007669"/>
    <property type="project" value="UniProtKB-UniRule"/>
</dbReference>
<dbReference type="GO" id="GO:0140096">
    <property type="term" value="F:catalytic activity, acting on a protein"/>
    <property type="evidence" value="ECO:0007669"/>
    <property type="project" value="UniProtKB-ARBA"/>
</dbReference>
<evidence type="ECO:0000256" key="9">
    <source>
        <dbReference type="ARBA" id="ARBA00022884"/>
    </source>
</evidence>
<dbReference type="InterPro" id="IPR050058">
    <property type="entry name" value="Ala-tRNA_ligase"/>
</dbReference>
<keyword evidence="18" id="KW-1185">Reference proteome</keyword>
<evidence type="ECO:0000256" key="12">
    <source>
        <dbReference type="ARBA" id="ARBA00024779"/>
    </source>
</evidence>
<keyword evidence="8 14" id="KW-0067">ATP-binding</keyword>
<organism evidence="17 18">
    <name type="scientific">Halarsenatibacter silvermanii</name>
    <dbReference type="NCBI Taxonomy" id="321763"/>
    <lineage>
        <taxon>Bacteria</taxon>
        <taxon>Bacillati</taxon>
        <taxon>Bacillota</taxon>
        <taxon>Clostridia</taxon>
        <taxon>Halanaerobiales</taxon>
        <taxon>Halarsenatibacteraceae</taxon>
        <taxon>Halarsenatibacter</taxon>
    </lineage>
</organism>
<dbReference type="InterPro" id="IPR003156">
    <property type="entry name" value="DHHA1_dom"/>
</dbReference>
<evidence type="ECO:0000256" key="2">
    <source>
        <dbReference type="ARBA" id="ARBA00008226"/>
    </source>
</evidence>
<dbReference type="Gene3D" id="6.10.250.550">
    <property type="match status" value="1"/>
</dbReference>
<accession>A0A1G9K325</accession>
<dbReference type="FunFam" id="3.30.980.10:FF:000004">
    <property type="entry name" value="Alanine--tRNA ligase, cytoplasmic"/>
    <property type="match status" value="1"/>
</dbReference>
<dbReference type="SMART" id="SM00863">
    <property type="entry name" value="tRNA_SAD"/>
    <property type="match status" value="1"/>
</dbReference>
<evidence type="ECO:0000256" key="5">
    <source>
        <dbReference type="ARBA" id="ARBA00022723"/>
    </source>
</evidence>
<dbReference type="OrthoDB" id="9803884at2"/>
<keyword evidence="6 14" id="KW-0547">Nucleotide-binding</keyword>
<dbReference type="GO" id="GO:0005524">
    <property type="term" value="F:ATP binding"/>
    <property type="evidence" value="ECO:0007669"/>
    <property type="project" value="UniProtKB-UniRule"/>
</dbReference>
<comment type="function">
    <text evidence="12 14">Catalyzes the attachment of alanine to tRNA(Ala) in a two-step reaction: alanine is first activated by ATP to form Ala-AMP and then transferred to the acceptor end of tRNA(Ala). Also edits incorrectly charged Ser-tRNA(Ala) and Gly-tRNA(Ala) via its editing domain.</text>
</comment>
<dbReference type="SUPFAM" id="SSF101353">
    <property type="entry name" value="Putative anticodon-binding domain of alanyl-tRNA synthetase (AlaRS)"/>
    <property type="match status" value="1"/>
</dbReference>
<dbReference type="InterPro" id="IPR018164">
    <property type="entry name" value="Ala-tRNA-synth_IIc_N"/>
</dbReference>
<comment type="similarity">
    <text evidence="2 14">Belongs to the class-II aminoacyl-tRNA synthetase family.</text>
</comment>
<keyword evidence="5 14" id="KW-0479">Metal-binding</keyword>
<dbReference type="STRING" id="321763.SAMN04488692_104148"/>
<comment type="catalytic activity">
    <reaction evidence="13 14">
        <text>tRNA(Ala) + L-alanine + ATP = L-alanyl-tRNA(Ala) + AMP + diphosphate</text>
        <dbReference type="Rhea" id="RHEA:12540"/>
        <dbReference type="Rhea" id="RHEA-COMP:9657"/>
        <dbReference type="Rhea" id="RHEA-COMP:9923"/>
        <dbReference type="ChEBI" id="CHEBI:30616"/>
        <dbReference type="ChEBI" id="CHEBI:33019"/>
        <dbReference type="ChEBI" id="CHEBI:57972"/>
        <dbReference type="ChEBI" id="CHEBI:78442"/>
        <dbReference type="ChEBI" id="CHEBI:78497"/>
        <dbReference type="ChEBI" id="CHEBI:456215"/>
        <dbReference type="EC" id="6.1.1.7"/>
    </reaction>
</comment>
<feature type="binding site" evidence="14">
    <location>
        <position position="670"/>
    </location>
    <ligand>
        <name>Zn(2+)</name>
        <dbReference type="ChEBI" id="CHEBI:29105"/>
    </ligand>
</feature>
<proteinExistence type="inferred from homology"/>
<evidence type="ECO:0000256" key="3">
    <source>
        <dbReference type="ARBA" id="ARBA00022555"/>
    </source>
</evidence>
<protein>
    <recommendedName>
        <fullName evidence="14">Alanine--tRNA ligase</fullName>
        <ecNumber evidence="14">6.1.1.7</ecNumber>
    </recommendedName>
    <alternativeName>
        <fullName evidence="14">Alanyl-tRNA synthetase</fullName>
        <shortName evidence="14">AlaRS</shortName>
    </alternativeName>
</protein>
<feature type="domain" description="Alanyl-transfer RNA synthetases family profile" evidence="16">
    <location>
        <begin position="1"/>
        <end position="713"/>
    </location>
</feature>
<dbReference type="AlphaFoldDB" id="A0A1G9K325"/>
<feature type="coiled-coil region" evidence="15">
    <location>
        <begin position="711"/>
        <end position="763"/>
    </location>
</feature>
<dbReference type="Gene3D" id="3.30.54.20">
    <property type="match status" value="1"/>
</dbReference>
<dbReference type="GO" id="GO:0004813">
    <property type="term" value="F:alanine-tRNA ligase activity"/>
    <property type="evidence" value="ECO:0007669"/>
    <property type="project" value="UniProtKB-UniRule"/>
</dbReference>
<evidence type="ECO:0000256" key="14">
    <source>
        <dbReference type="HAMAP-Rule" id="MF_00036"/>
    </source>
</evidence>
<dbReference type="EC" id="6.1.1.7" evidence="14"/>
<evidence type="ECO:0000313" key="18">
    <source>
        <dbReference type="Proteomes" id="UP000199476"/>
    </source>
</evidence>
<dbReference type="GO" id="GO:0002161">
    <property type="term" value="F:aminoacyl-tRNA deacylase activity"/>
    <property type="evidence" value="ECO:0007669"/>
    <property type="project" value="TreeGrafter"/>
</dbReference>
<dbReference type="PANTHER" id="PTHR11777">
    <property type="entry name" value="ALANYL-TRNA SYNTHETASE"/>
    <property type="match status" value="1"/>
</dbReference>
<feature type="binding site" evidence="14">
    <location>
        <position position="674"/>
    </location>
    <ligand>
        <name>Zn(2+)</name>
        <dbReference type="ChEBI" id="CHEBI:29105"/>
    </ligand>
</feature>
<feature type="binding site" evidence="14">
    <location>
        <position position="572"/>
    </location>
    <ligand>
        <name>Zn(2+)</name>
        <dbReference type="ChEBI" id="CHEBI:29105"/>
    </ligand>
</feature>
<dbReference type="Pfam" id="PF02272">
    <property type="entry name" value="DHHA1"/>
    <property type="match status" value="1"/>
</dbReference>
<gene>
    <name evidence="14" type="primary">alaS</name>
    <name evidence="17" type="ORF">SAMN04488692_104148</name>
</gene>
<evidence type="ECO:0000256" key="15">
    <source>
        <dbReference type="SAM" id="Coils"/>
    </source>
</evidence>
<dbReference type="InterPro" id="IPR009000">
    <property type="entry name" value="Transl_B-barrel_sf"/>
</dbReference>
<evidence type="ECO:0000256" key="1">
    <source>
        <dbReference type="ARBA" id="ARBA00004496"/>
    </source>
</evidence>
<evidence type="ECO:0000313" key="17">
    <source>
        <dbReference type="EMBL" id="SDL43623.1"/>
    </source>
</evidence>
<comment type="domain">
    <text evidence="14">Consists of three domains; the N-terminal catalytic domain, the editing domain and the C-terminal C-Ala domain. The editing domain removes incorrectly charged amino acids, while the C-Ala domain, along with tRNA(Ala), serves as a bridge to cooperatively bring together the editing and aminoacylation centers thus stimulating deacylation of misacylated tRNAs.</text>
</comment>
<dbReference type="Proteomes" id="UP000199476">
    <property type="component" value="Unassembled WGS sequence"/>
</dbReference>
<dbReference type="SUPFAM" id="SSF55186">
    <property type="entry name" value="ThrRS/AlaRS common domain"/>
    <property type="match status" value="1"/>
</dbReference>
<evidence type="ECO:0000256" key="8">
    <source>
        <dbReference type="ARBA" id="ARBA00022840"/>
    </source>
</evidence>
<dbReference type="InterPro" id="IPR045864">
    <property type="entry name" value="aa-tRNA-synth_II/BPL/LPL"/>
</dbReference>
<dbReference type="Gene3D" id="2.40.30.130">
    <property type="match status" value="1"/>
</dbReference>
<dbReference type="InterPro" id="IPR002318">
    <property type="entry name" value="Ala-tRNA-lgiase_IIc"/>
</dbReference>
<dbReference type="Gene3D" id="3.10.310.40">
    <property type="match status" value="1"/>
</dbReference>
<dbReference type="InterPro" id="IPR023033">
    <property type="entry name" value="Ala_tRNA_ligase_euk/bac"/>
</dbReference>
<dbReference type="FunFam" id="3.30.930.10:FF:000004">
    <property type="entry name" value="Alanine--tRNA ligase"/>
    <property type="match status" value="1"/>
</dbReference>
<evidence type="ECO:0000256" key="7">
    <source>
        <dbReference type="ARBA" id="ARBA00022833"/>
    </source>
</evidence>
<dbReference type="EMBL" id="FNGO01000004">
    <property type="protein sequence ID" value="SDL43623.1"/>
    <property type="molecule type" value="Genomic_DNA"/>
</dbReference>
<dbReference type="PROSITE" id="PS50860">
    <property type="entry name" value="AA_TRNA_LIGASE_II_ALA"/>
    <property type="match status" value="1"/>
</dbReference>
<dbReference type="GO" id="GO:0000049">
    <property type="term" value="F:tRNA binding"/>
    <property type="evidence" value="ECO:0007669"/>
    <property type="project" value="UniProtKB-KW"/>
</dbReference>
<dbReference type="SUPFAM" id="SSF55681">
    <property type="entry name" value="Class II aaRS and biotin synthetases"/>
    <property type="match status" value="1"/>
</dbReference>
<evidence type="ECO:0000256" key="6">
    <source>
        <dbReference type="ARBA" id="ARBA00022741"/>
    </source>
</evidence>
<sequence length="880" mass="99427">MKADDLRQSFIEFFESKGHLARKSAPLVPKNDPSLLWINAGMTPLKPYFSGSEDPPRERMVTSQKCIRTNDIENVGKTARHQTFFEMLGNFSFGNYFKQKAIEWSWEYVTEVLQFPEEDLIITIFHEDDQSFDIWHDDIGVPPEKIIRRGMDENFWQIGTGPCGPCSEIHLDRGKEYGLEPVDELSDEVLEREGDRFLELWNLVFTQYDYTEAGEYVELPQKNIDTGMGLERTASVLQGVDSNFEIDIMFPIIREVEKQTGCSYDEKEEIKTALRVISDHIRGVTMAVFDGVIPSNEGRGYVLRRLLRRASRYGRDLGYSEPFLYTLVEEVIDVMSGGYPEIGQRKDFIEEVVKSEERSFLRTLEDGLDILEDQIEEMESENRPTMSGKRAFELYDTYGFPLDITRDILSEKGLEVDEKGFEEAMKEQRQRARQARTEGGFAGGEVEIYEEILENMENKPEFVGYEKLEQKAEIIALIQDGEEVENLSAGEEGEVILDVTPFYAESGGQVGDKGSIFDDDLEVEVNDVRDFLGLPVHQVKVKEGELTADIEVKLEVDSTLRRATARNHTATHLLHQALMEVLGDHVTQSGSLVAPDRLRFDFTHFGSLEEEEIAEIEDRVNAEILRNREVESRITSVKEAKEGGAQALFEEEYGEEVRVIEIDDFSLELCGGTHVQATGEIGLFKIIDESSIAAGIRRIEATTGTNSLNYLRRQQNRIDELAGELNSDENSLLDAVKYLKEEQEELEQKVESLQDRLASQKAEELLNRKEKVDGVDIIMENLQRTDRETLRILSDELIEHLDNGFILLASTGEESVFLIARAGSQLVESGFDAGDMIGEIAAEVGGGGGGRPDMAQAGGSNPENIDRAFAAARRLVEENL</sequence>
<comment type="subcellular location">
    <subcellularLocation>
        <location evidence="1 14">Cytoplasm</location>
    </subcellularLocation>
</comment>
<dbReference type="NCBIfam" id="TIGR00344">
    <property type="entry name" value="alaS"/>
    <property type="match status" value="1"/>
</dbReference>
<dbReference type="FunFam" id="3.10.310.40:FF:000001">
    <property type="entry name" value="Alanine--tRNA ligase"/>
    <property type="match status" value="1"/>
</dbReference>
<reference evidence="17 18" key="1">
    <citation type="submission" date="2016-10" db="EMBL/GenBank/DDBJ databases">
        <authorList>
            <person name="de Groot N.N."/>
        </authorList>
    </citation>
    <scope>NUCLEOTIDE SEQUENCE [LARGE SCALE GENOMIC DNA]</scope>
    <source>
        <strain evidence="17 18">SLAS-1</strain>
    </source>
</reference>
<dbReference type="FunFam" id="3.30.54.20:FF:000001">
    <property type="entry name" value="Alanine--tRNA ligase"/>
    <property type="match status" value="1"/>
</dbReference>
<dbReference type="InterPro" id="IPR018165">
    <property type="entry name" value="Ala-tRNA-synth_IIc_core"/>
</dbReference>
<name>A0A1G9K325_9FIRM</name>
<dbReference type="PANTHER" id="PTHR11777:SF9">
    <property type="entry name" value="ALANINE--TRNA LIGASE, CYTOPLASMIC"/>
    <property type="match status" value="1"/>
</dbReference>
<dbReference type="HAMAP" id="MF_00036_B">
    <property type="entry name" value="Ala_tRNA_synth_B"/>
    <property type="match status" value="1"/>
</dbReference>
<dbReference type="GO" id="GO:0016740">
    <property type="term" value="F:transferase activity"/>
    <property type="evidence" value="ECO:0007669"/>
    <property type="project" value="UniProtKB-ARBA"/>
</dbReference>
<evidence type="ECO:0000256" key="11">
    <source>
        <dbReference type="ARBA" id="ARBA00023146"/>
    </source>
</evidence>
<dbReference type="PRINTS" id="PR00980">
    <property type="entry name" value="TRNASYNTHALA"/>
</dbReference>
<dbReference type="CDD" id="cd00673">
    <property type="entry name" value="AlaRS_core"/>
    <property type="match status" value="1"/>
</dbReference>
<dbReference type="InterPro" id="IPR018163">
    <property type="entry name" value="Thr/Ala-tRNA-synth_IIc_edit"/>
</dbReference>
<dbReference type="Gene3D" id="3.30.980.10">
    <property type="entry name" value="Threonyl-trna Synthetase, Chain A, domain 2"/>
    <property type="match status" value="1"/>
</dbReference>
<keyword evidence="11 14" id="KW-0030">Aminoacyl-tRNA synthetase</keyword>
<keyword evidence="14" id="KW-0963">Cytoplasm</keyword>
<feature type="binding site" evidence="14">
    <location>
        <position position="568"/>
    </location>
    <ligand>
        <name>Zn(2+)</name>
        <dbReference type="ChEBI" id="CHEBI:29105"/>
    </ligand>
</feature>
<dbReference type="Pfam" id="PF01411">
    <property type="entry name" value="tRNA-synt_2c"/>
    <property type="match status" value="1"/>
</dbReference>
<keyword evidence="10 14" id="KW-0648">Protein biosynthesis</keyword>
<evidence type="ECO:0000259" key="16">
    <source>
        <dbReference type="PROSITE" id="PS50860"/>
    </source>
</evidence>
<dbReference type="InterPro" id="IPR012947">
    <property type="entry name" value="tRNA_SAD"/>
</dbReference>
<evidence type="ECO:0000256" key="10">
    <source>
        <dbReference type="ARBA" id="ARBA00022917"/>
    </source>
</evidence>
<keyword evidence="15" id="KW-0175">Coiled coil</keyword>
<evidence type="ECO:0000256" key="4">
    <source>
        <dbReference type="ARBA" id="ARBA00022598"/>
    </source>
</evidence>
<dbReference type="FunFam" id="2.40.30.130:FF:000001">
    <property type="entry name" value="Alanine--tRNA ligase"/>
    <property type="match status" value="1"/>
</dbReference>
<evidence type="ECO:0000256" key="13">
    <source>
        <dbReference type="ARBA" id="ARBA00048300"/>
    </source>
</evidence>
<keyword evidence="4 14" id="KW-0436">Ligase</keyword>
<dbReference type="InterPro" id="IPR018162">
    <property type="entry name" value="Ala-tRNA-ligase_IIc_anticod-bd"/>
</dbReference>
<comment type="cofactor">
    <cofactor evidence="14">
        <name>Zn(2+)</name>
        <dbReference type="ChEBI" id="CHEBI:29105"/>
    </cofactor>
    <text evidence="14">Binds 1 zinc ion per subunit.</text>
</comment>
<dbReference type="GO" id="GO:0005829">
    <property type="term" value="C:cytosol"/>
    <property type="evidence" value="ECO:0007669"/>
    <property type="project" value="TreeGrafter"/>
</dbReference>